<dbReference type="Proteomes" id="UP000008983">
    <property type="component" value="Unassembled WGS sequence"/>
</dbReference>
<reference evidence="2 3" key="1">
    <citation type="submission" date="2011-07" db="EMBL/GenBank/DDBJ databases">
        <authorList>
            <person name="Coyne R."/>
            <person name="Brami D."/>
            <person name="Johnson J."/>
            <person name="Hostetler J."/>
            <person name="Hannick L."/>
            <person name="Clark T."/>
            <person name="Cassidy-Hanley D."/>
            <person name="Inman J."/>
        </authorList>
    </citation>
    <scope>NUCLEOTIDE SEQUENCE [LARGE SCALE GENOMIC DNA]</scope>
    <source>
        <strain evidence="2 3">G5</strain>
    </source>
</reference>
<dbReference type="EMBL" id="GL984239">
    <property type="protein sequence ID" value="EGR28476.1"/>
    <property type="molecule type" value="Genomic_DNA"/>
</dbReference>
<evidence type="ECO:0000256" key="1">
    <source>
        <dbReference type="SAM" id="Phobius"/>
    </source>
</evidence>
<dbReference type="RefSeq" id="XP_004029712.1">
    <property type="nucleotide sequence ID" value="XM_004029664.1"/>
</dbReference>
<dbReference type="AlphaFoldDB" id="G0R234"/>
<accession>G0R234</accession>
<proteinExistence type="predicted"/>
<keyword evidence="3" id="KW-1185">Reference proteome</keyword>
<evidence type="ECO:0000313" key="2">
    <source>
        <dbReference type="EMBL" id="EGR28476.1"/>
    </source>
</evidence>
<gene>
    <name evidence="2" type="ORF">IMG5_174610</name>
</gene>
<dbReference type="GeneID" id="14904552"/>
<sequence>MIFYIYKYIKQKRLIIKIGQGTADFEEIYIYNVQSQEEKQISNALLTNIFIYLTQLLALFLTIYFCILGKAEIYYLMTQYENTPEQSDRYVLLFKYIYSIQNYQRLNE</sequence>
<protein>
    <recommendedName>
        <fullName evidence="4">Transmembrane protein</fullName>
    </recommendedName>
</protein>
<dbReference type="InParanoid" id="G0R234"/>
<dbReference type="eggNOG" id="ENOG502R2XY">
    <property type="taxonomic scope" value="Eukaryota"/>
</dbReference>
<evidence type="ECO:0008006" key="4">
    <source>
        <dbReference type="Google" id="ProtNLM"/>
    </source>
</evidence>
<feature type="transmembrane region" description="Helical" evidence="1">
    <location>
        <begin position="49"/>
        <end position="68"/>
    </location>
</feature>
<keyword evidence="1" id="KW-0472">Membrane</keyword>
<keyword evidence="1" id="KW-1133">Transmembrane helix</keyword>
<evidence type="ECO:0000313" key="3">
    <source>
        <dbReference type="Proteomes" id="UP000008983"/>
    </source>
</evidence>
<name>G0R234_ICHMU</name>
<dbReference type="OrthoDB" id="10566175at2759"/>
<organism evidence="2 3">
    <name type="scientific">Ichthyophthirius multifiliis</name>
    <name type="common">White spot disease agent</name>
    <name type="synonym">Ich</name>
    <dbReference type="NCBI Taxonomy" id="5932"/>
    <lineage>
        <taxon>Eukaryota</taxon>
        <taxon>Sar</taxon>
        <taxon>Alveolata</taxon>
        <taxon>Ciliophora</taxon>
        <taxon>Intramacronucleata</taxon>
        <taxon>Oligohymenophorea</taxon>
        <taxon>Hymenostomatida</taxon>
        <taxon>Ophryoglenina</taxon>
        <taxon>Ichthyophthirius</taxon>
    </lineage>
</organism>
<keyword evidence="1" id="KW-0812">Transmembrane</keyword>